<dbReference type="Pfam" id="PF07543">
    <property type="entry name" value="PGA2"/>
    <property type="match status" value="1"/>
</dbReference>
<gene>
    <name evidence="2" type="ORF">PENDEC_c004G03736</name>
</gene>
<evidence type="ECO:0008006" key="4">
    <source>
        <dbReference type="Google" id="ProtNLM"/>
    </source>
</evidence>
<feature type="region of interest" description="Disordered" evidence="1">
    <location>
        <begin position="83"/>
        <end position="139"/>
    </location>
</feature>
<evidence type="ECO:0000313" key="3">
    <source>
        <dbReference type="Proteomes" id="UP000191522"/>
    </source>
</evidence>
<dbReference type="PANTHER" id="PTHR28199">
    <property type="entry name" value="PROCESSING OF GAS1 AND ALP PROTEIN 2"/>
    <property type="match status" value="1"/>
</dbReference>
<reference evidence="3" key="1">
    <citation type="journal article" date="2017" name="Nat. Microbiol.">
        <title>Global analysis of biosynthetic gene clusters reveals vast potential of secondary metabolite production in Penicillium species.</title>
        <authorList>
            <person name="Nielsen J.C."/>
            <person name="Grijseels S."/>
            <person name="Prigent S."/>
            <person name="Ji B."/>
            <person name="Dainat J."/>
            <person name="Nielsen K.F."/>
            <person name="Frisvad J.C."/>
            <person name="Workman M."/>
            <person name="Nielsen J."/>
        </authorList>
    </citation>
    <scope>NUCLEOTIDE SEQUENCE [LARGE SCALE GENOMIC DNA]</scope>
    <source>
        <strain evidence="3">IBT 11843</strain>
    </source>
</reference>
<evidence type="ECO:0000313" key="2">
    <source>
        <dbReference type="EMBL" id="OQD76686.1"/>
    </source>
</evidence>
<comment type="caution">
    <text evidence="2">The sequence shown here is derived from an EMBL/GenBank/DDBJ whole genome shotgun (WGS) entry which is preliminary data.</text>
</comment>
<dbReference type="PANTHER" id="PTHR28199:SF1">
    <property type="entry name" value="PROCESSING OF GAS1 AND ALP PROTEIN 2"/>
    <property type="match status" value="1"/>
</dbReference>
<dbReference type="AlphaFoldDB" id="A0A1V6PJI1"/>
<dbReference type="STRING" id="69771.A0A1V6PJI1"/>
<dbReference type="OrthoDB" id="4227028at2759"/>
<evidence type="ECO:0000256" key="1">
    <source>
        <dbReference type="SAM" id="MobiDB-lite"/>
    </source>
</evidence>
<dbReference type="Proteomes" id="UP000191522">
    <property type="component" value="Unassembled WGS sequence"/>
</dbReference>
<protein>
    <recommendedName>
        <fullName evidence="4">Protein trafficking Pga2</fullName>
    </recommendedName>
</protein>
<dbReference type="InterPro" id="IPR011431">
    <property type="entry name" value="Trafficking_Pga2"/>
</dbReference>
<sequence length="186" mass="21797">MADTNTQDLGERAAEAASEFFIEIFNTLNAAVRRFFTNFYNSFAEVSLNRWTKVILSVVFYVLIRPYIEKFFKYLHDRQRQQEKEKKEAEKAKLGGKKAKKSANSLRGGDSGKVLGEVENTDDELEDDEEDEYAEDVPEWNKMARKRQKRYIKNLQKEGPKAETFTEEQIMELLDWSESEDEKKSK</sequence>
<proteinExistence type="predicted"/>
<organism evidence="2 3">
    <name type="scientific">Penicillium decumbens</name>
    <dbReference type="NCBI Taxonomy" id="69771"/>
    <lineage>
        <taxon>Eukaryota</taxon>
        <taxon>Fungi</taxon>
        <taxon>Dikarya</taxon>
        <taxon>Ascomycota</taxon>
        <taxon>Pezizomycotina</taxon>
        <taxon>Eurotiomycetes</taxon>
        <taxon>Eurotiomycetidae</taxon>
        <taxon>Eurotiales</taxon>
        <taxon>Aspergillaceae</taxon>
        <taxon>Penicillium</taxon>
    </lineage>
</organism>
<dbReference type="OMA" id="FFGQLYT"/>
<name>A0A1V6PJI1_PENDC</name>
<dbReference type="GO" id="GO:0015031">
    <property type="term" value="P:protein transport"/>
    <property type="evidence" value="ECO:0007669"/>
    <property type="project" value="TreeGrafter"/>
</dbReference>
<keyword evidence="3" id="KW-1185">Reference proteome</keyword>
<feature type="compositionally biased region" description="Acidic residues" evidence="1">
    <location>
        <begin position="119"/>
        <end position="138"/>
    </location>
</feature>
<accession>A0A1V6PJI1</accession>
<dbReference type="EMBL" id="MDYL01000004">
    <property type="protein sequence ID" value="OQD76686.1"/>
    <property type="molecule type" value="Genomic_DNA"/>
</dbReference>
<feature type="compositionally biased region" description="Basic and acidic residues" evidence="1">
    <location>
        <begin position="83"/>
        <end position="93"/>
    </location>
</feature>